<name>A0A392PNB7_9FABA</name>
<protein>
    <submittedName>
        <fullName evidence="2">Structural maintenance of chromosomes protein 6A-like</fullName>
    </submittedName>
</protein>
<dbReference type="AlphaFoldDB" id="A0A392PNB7"/>
<feature type="compositionally biased region" description="Basic and acidic residues" evidence="1">
    <location>
        <begin position="42"/>
        <end position="53"/>
    </location>
</feature>
<feature type="region of interest" description="Disordered" evidence="1">
    <location>
        <begin position="30"/>
        <end position="53"/>
    </location>
</feature>
<feature type="non-terminal residue" evidence="2">
    <location>
        <position position="53"/>
    </location>
</feature>
<comment type="caution">
    <text evidence="2">The sequence shown here is derived from an EMBL/GenBank/DDBJ whole genome shotgun (WGS) entry which is preliminary data.</text>
</comment>
<accession>A0A392PNB7</accession>
<proteinExistence type="predicted"/>
<evidence type="ECO:0000256" key="1">
    <source>
        <dbReference type="SAM" id="MobiDB-lite"/>
    </source>
</evidence>
<evidence type="ECO:0000313" key="3">
    <source>
        <dbReference type="Proteomes" id="UP000265520"/>
    </source>
</evidence>
<dbReference type="Proteomes" id="UP000265520">
    <property type="component" value="Unassembled WGS sequence"/>
</dbReference>
<evidence type="ECO:0000313" key="2">
    <source>
        <dbReference type="EMBL" id="MCI13593.1"/>
    </source>
</evidence>
<keyword evidence="3" id="KW-1185">Reference proteome</keyword>
<sequence length="53" mass="6348">MQAEESDMEEKLKGLRDEVHDAKAELDRLKEEETTLMNNKNRQKDEIRMIDDK</sequence>
<reference evidence="2 3" key="1">
    <citation type="journal article" date="2018" name="Front. Plant Sci.">
        <title>Red Clover (Trifolium pratense) and Zigzag Clover (T. medium) - A Picture of Genomic Similarities and Differences.</title>
        <authorList>
            <person name="Dluhosova J."/>
            <person name="Istvanek J."/>
            <person name="Nedelnik J."/>
            <person name="Repkova J."/>
        </authorList>
    </citation>
    <scope>NUCLEOTIDE SEQUENCE [LARGE SCALE GENOMIC DNA]</scope>
    <source>
        <strain evidence="3">cv. 10/8</strain>
        <tissue evidence="2">Leaf</tissue>
    </source>
</reference>
<organism evidence="2 3">
    <name type="scientific">Trifolium medium</name>
    <dbReference type="NCBI Taxonomy" id="97028"/>
    <lineage>
        <taxon>Eukaryota</taxon>
        <taxon>Viridiplantae</taxon>
        <taxon>Streptophyta</taxon>
        <taxon>Embryophyta</taxon>
        <taxon>Tracheophyta</taxon>
        <taxon>Spermatophyta</taxon>
        <taxon>Magnoliopsida</taxon>
        <taxon>eudicotyledons</taxon>
        <taxon>Gunneridae</taxon>
        <taxon>Pentapetalae</taxon>
        <taxon>rosids</taxon>
        <taxon>fabids</taxon>
        <taxon>Fabales</taxon>
        <taxon>Fabaceae</taxon>
        <taxon>Papilionoideae</taxon>
        <taxon>50 kb inversion clade</taxon>
        <taxon>NPAAA clade</taxon>
        <taxon>Hologalegina</taxon>
        <taxon>IRL clade</taxon>
        <taxon>Trifolieae</taxon>
        <taxon>Trifolium</taxon>
    </lineage>
</organism>
<dbReference type="EMBL" id="LXQA010088832">
    <property type="protein sequence ID" value="MCI13593.1"/>
    <property type="molecule type" value="Genomic_DNA"/>
</dbReference>